<dbReference type="AlphaFoldDB" id="A0A066XTU1"/>
<dbReference type="HOGENOM" id="CLU_016218_3_1_1"/>
<evidence type="ECO:0000313" key="11">
    <source>
        <dbReference type="EMBL" id="KDN69395.1"/>
    </source>
</evidence>
<evidence type="ECO:0000256" key="8">
    <source>
        <dbReference type="ARBA" id="ARBA00046432"/>
    </source>
</evidence>
<evidence type="ECO:0000256" key="1">
    <source>
        <dbReference type="ARBA" id="ARBA00004514"/>
    </source>
</evidence>
<dbReference type="GO" id="GO:0005829">
    <property type="term" value="C:cytosol"/>
    <property type="evidence" value="ECO:0007669"/>
    <property type="project" value="UniProtKB-SubCell"/>
</dbReference>
<evidence type="ECO:0000256" key="4">
    <source>
        <dbReference type="ARBA" id="ARBA00022540"/>
    </source>
</evidence>
<dbReference type="STRING" id="1173701.A0A066XTU1"/>
<evidence type="ECO:0000256" key="10">
    <source>
        <dbReference type="SAM" id="MobiDB-lite"/>
    </source>
</evidence>
<sequence>MFIDSLDYYRGAPVASRLANPCDSTLQNFSAFRDRSKKLQSTATHPQQGPQIPTDHQAVGRNQTEIKRTYRAAITTGNEGRKEQGTMATETPNIAPPPATTATPEEEKVQQSQKKDDKVQKKDSSAVSAEGEKKLSGAEKKALAKAEKAARRAKAKEAQPAPPPGQGGAQQGGAGDAKGGKSKPRQDGSQIHSQAGGPKGNSGVKVVPVAAAKDNRPKVPECFSHLSIAKRIHMTEADKDVHPAVLALGQQMSAFAINDSTTRLEATLLAFKKVIDSYTTPPGNTFSRHFTSHVLNPQIEYLSACRPMCFSMGNAVRWLKLQVSKIDIDLPDIDAKKLLSESVDNFIRERITLADFVIVKTAADSIEDGETVLTYAYHPLVERALRQARADGKRFSVVVVDDPFENTGRDLAKRLRDLPGSDGGLEVAYCPDLSAMRDHLRETSRVLVGAEAMFSNGAMYARAGTSDIAIAAADQGVRVVALSETINFTERVAMDSLTYNEIDPEQNTEDGFRLLFDTTRDRYISVVVTELGITSPVSVPAILRKLEEL</sequence>
<evidence type="ECO:0000256" key="5">
    <source>
        <dbReference type="ARBA" id="ARBA00022917"/>
    </source>
</evidence>
<dbReference type="eggNOG" id="KOG1467">
    <property type="taxonomic scope" value="Eukaryota"/>
</dbReference>
<dbReference type="Pfam" id="PF01008">
    <property type="entry name" value="IF-2B"/>
    <property type="match status" value="1"/>
</dbReference>
<evidence type="ECO:0000256" key="6">
    <source>
        <dbReference type="ARBA" id="ARBA00044147"/>
    </source>
</evidence>
<dbReference type="InterPro" id="IPR000649">
    <property type="entry name" value="IF-2B-related"/>
</dbReference>
<dbReference type="PANTHER" id="PTHR10233">
    <property type="entry name" value="TRANSLATION INITIATION FACTOR EIF-2B"/>
    <property type="match status" value="1"/>
</dbReference>
<feature type="region of interest" description="Disordered" evidence="10">
    <location>
        <begin position="35"/>
        <end position="204"/>
    </location>
</feature>
<evidence type="ECO:0000256" key="9">
    <source>
        <dbReference type="RuleBase" id="RU003814"/>
    </source>
</evidence>
<dbReference type="Proteomes" id="UP000027238">
    <property type="component" value="Unassembled WGS sequence"/>
</dbReference>
<feature type="compositionally biased region" description="Basic and acidic residues" evidence="10">
    <location>
        <begin position="105"/>
        <end position="150"/>
    </location>
</feature>
<keyword evidence="4 11" id="KW-0396">Initiation factor</keyword>
<evidence type="ECO:0000256" key="2">
    <source>
        <dbReference type="ARBA" id="ARBA00007251"/>
    </source>
</evidence>
<feature type="compositionally biased region" description="Polar residues" evidence="10">
    <location>
        <begin position="39"/>
        <end position="51"/>
    </location>
</feature>
<dbReference type="EMBL" id="JMSE01000515">
    <property type="protein sequence ID" value="KDN69395.1"/>
    <property type="molecule type" value="Genomic_DNA"/>
</dbReference>
<dbReference type="SUPFAM" id="SSF100950">
    <property type="entry name" value="NagB/RpiA/CoA transferase-like"/>
    <property type="match status" value="1"/>
</dbReference>
<organism evidence="11 12">
    <name type="scientific">Colletotrichum sublineola</name>
    <name type="common">Sorghum anthracnose fungus</name>
    <dbReference type="NCBI Taxonomy" id="1173701"/>
    <lineage>
        <taxon>Eukaryota</taxon>
        <taxon>Fungi</taxon>
        <taxon>Dikarya</taxon>
        <taxon>Ascomycota</taxon>
        <taxon>Pezizomycotina</taxon>
        <taxon>Sordariomycetes</taxon>
        <taxon>Hypocreomycetidae</taxon>
        <taxon>Glomerellales</taxon>
        <taxon>Glomerellaceae</taxon>
        <taxon>Colletotrichum</taxon>
        <taxon>Colletotrichum graminicola species complex</taxon>
    </lineage>
</organism>
<evidence type="ECO:0000256" key="7">
    <source>
        <dbReference type="ARBA" id="ARBA00044356"/>
    </source>
</evidence>
<dbReference type="Gene3D" id="3.40.50.10470">
    <property type="entry name" value="Translation initiation factor eif-2b, domain 2"/>
    <property type="match status" value="1"/>
</dbReference>
<dbReference type="GO" id="GO:0003743">
    <property type="term" value="F:translation initiation factor activity"/>
    <property type="evidence" value="ECO:0007669"/>
    <property type="project" value="UniProtKB-KW"/>
</dbReference>
<evidence type="ECO:0000313" key="12">
    <source>
        <dbReference type="Proteomes" id="UP000027238"/>
    </source>
</evidence>
<comment type="caution">
    <text evidence="11">The sequence shown here is derived from an EMBL/GenBank/DDBJ whole genome shotgun (WGS) entry which is preliminary data.</text>
</comment>
<keyword evidence="5" id="KW-0648">Protein biosynthesis</keyword>
<gene>
    <name evidence="11" type="ORF">CSUB01_03961</name>
</gene>
<dbReference type="InterPro" id="IPR042529">
    <property type="entry name" value="IF_2B-like_C"/>
</dbReference>
<dbReference type="PANTHER" id="PTHR10233:SF14">
    <property type="entry name" value="TRANSLATION INITIATION FACTOR EIF-2B SUBUNIT DELTA"/>
    <property type="match status" value="1"/>
</dbReference>
<keyword evidence="3" id="KW-0963">Cytoplasm</keyword>
<feature type="compositionally biased region" description="Gly residues" evidence="10">
    <location>
        <begin position="166"/>
        <end position="177"/>
    </location>
</feature>
<dbReference type="OMA" id="MRDYVIC"/>
<keyword evidence="12" id="KW-1185">Reference proteome</keyword>
<dbReference type="OrthoDB" id="10254737at2759"/>
<comment type="subunit">
    <text evidence="8">Component of the translation initiation factor 2B (eIF2B) complex which is a heterodecamer of two sets of five different subunits: alpha, beta, gamma, delta and epsilon. Subunits alpha, beta and delta comprise a regulatory subcomplex and subunits epsilon and gamma comprise a catalytic subcomplex. Within the complex, the hexameric regulatory complex resides at the center, with the two heterodimeric catalytic subcomplexes bound on opposite sides.</text>
</comment>
<protein>
    <recommendedName>
        <fullName evidence="6">Translation initiation factor eIF2B subunit delta</fullName>
    </recommendedName>
    <alternativeName>
        <fullName evidence="7">eIF2B GDP-GTP exchange factor subunit delta</fullName>
    </alternativeName>
</protein>
<evidence type="ECO:0000256" key="3">
    <source>
        <dbReference type="ARBA" id="ARBA00022490"/>
    </source>
</evidence>
<comment type="similarity">
    <text evidence="2 9">Belongs to the eIF-2B alpha/beta/delta subunits family.</text>
</comment>
<name>A0A066XTU1_COLSU</name>
<accession>A0A066XTU1</accession>
<reference evidence="12" key="1">
    <citation type="journal article" date="2014" name="Genome Announc.">
        <title>Draft genome sequence of Colletotrichum sublineola, a destructive pathogen of cultivated sorghum.</title>
        <authorList>
            <person name="Baroncelli R."/>
            <person name="Sanz-Martin J.M."/>
            <person name="Rech G.E."/>
            <person name="Sukno S.A."/>
            <person name="Thon M.R."/>
        </authorList>
    </citation>
    <scope>NUCLEOTIDE SEQUENCE [LARGE SCALE GENOMIC DNA]</scope>
    <source>
        <strain evidence="12">TX430BB</strain>
    </source>
</reference>
<proteinExistence type="inferred from homology"/>
<comment type="subcellular location">
    <subcellularLocation>
        <location evidence="1">Cytoplasm</location>
        <location evidence="1">Cytosol</location>
    </subcellularLocation>
</comment>
<dbReference type="InterPro" id="IPR037171">
    <property type="entry name" value="NagB/RpiA_transferase-like"/>
</dbReference>